<dbReference type="GO" id="GO:0004536">
    <property type="term" value="F:DNA nuclease activity"/>
    <property type="evidence" value="ECO:0007669"/>
    <property type="project" value="InterPro"/>
</dbReference>
<dbReference type="InterPro" id="IPR015991">
    <property type="entry name" value="TatD/YcfH-like"/>
</dbReference>
<evidence type="ECO:0008006" key="6">
    <source>
        <dbReference type="Google" id="ProtNLM"/>
    </source>
</evidence>
<dbReference type="FunFam" id="3.20.20.140:FF:000005">
    <property type="entry name" value="TatD family hydrolase"/>
    <property type="match status" value="1"/>
</dbReference>
<dbReference type="GO" id="GO:0005829">
    <property type="term" value="C:cytosol"/>
    <property type="evidence" value="ECO:0007669"/>
    <property type="project" value="TreeGrafter"/>
</dbReference>
<dbReference type="InterPro" id="IPR018228">
    <property type="entry name" value="DNase_TatD-rel_CS"/>
</dbReference>
<dbReference type="PIRSF" id="PIRSF005902">
    <property type="entry name" value="DNase_TatD"/>
    <property type="match status" value="1"/>
</dbReference>
<keyword evidence="2" id="KW-0378">Hydrolase</keyword>
<proteinExistence type="predicted"/>
<dbReference type="Gene3D" id="3.20.20.140">
    <property type="entry name" value="Metal-dependent hydrolases"/>
    <property type="match status" value="1"/>
</dbReference>
<feature type="binding site" evidence="3">
    <location>
        <position position="239"/>
    </location>
    <ligand>
        <name>a divalent metal cation</name>
        <dbReference type="ChEBI" id="CHEBI:60240"/>
        <label>1</label>
    </ligand>
</feature>
<evidence type="ECO:0000313" key="5">
    <source>
        <dbReference type="Proteomes" id="UP000178565"/>
    </source>
</evidence>
<reference evidence="4 5" key="1">
    <citation type="journal article" date="2016" name="Nat. Commun.">
        <title>Thousands of microbial genomes shed light on interconnected biogeochemical processes in an aquifer system.</title>
        <authorList>
            <person name="Anantharaman K."/>
            <person name="Brown C.T."/>
            <person name="Hug L.A."/>
            <person name="Sharon I."/>
            <person name="Castelle C.J."/>
            <person name="Probst A.J."/>
            <person name="Thomas B.C."/>
            <person name="Singh A."/>
            <person name="Wilkins M.J."/>
            <person name="Karaoz U."/>
            <person name="Brodie E.L."/>
            <person name="Williams K.H."/>
            <person name="Hubbard S.S."/>
            <person name="Banfield J.F."/>
        </authorList>
    </citation>
    <scope>NUCLEOTIDE SEQUENCE [LARGE SCALE GENOMIC DNA]</scope>
</reference>
<dbReference type="Proteomes" id="UP000178565">
    <property type="component" value="Unassembled WGS sequence"/>
</dbReference>
<evidence type="ECO:0000256" key="2">
    <source>
        <dbReference type="ARBA" id="ARBA00022801"/>
    </source>
</evidence>
<feature type="binding site" evidence="3">
    <location>
        <position position="158"/>
    </location>
    <ligand>
        <name>a divalent metal cation</name>
        <dbReference type="ChEBI" id="CHEBI:60240"/>
        <label>2</label>
    </ligand>
</feature>
<feature type="binding site" evidence="3">
    <location>
        <position position="188"/>
    </location>
    <ligand>
        <name>a divalent metal cation</name>
        <dbReference type="ChEBI" id="CHEBI:60240"/>
        <label>2</label>
    </ligand>
</feature>
<evidence type="ECO:0000256" key="3">
    <source>
        <dbReference type="PIRSR" id="PIRSR005902-1"/>
    </source>
</evidence>
<sequence>MLIDTHAHLYWPDYEKDFDDVIQRAINAGVTTIINVGVDVEKSKEALDQVLNTDWPDNLQVYCTIGIHPHESIKYDPDVSLPAGRHSIHEDIKQLEQIYQSDTGKVIAVGECGLDYYFRDAEIASSQTPRNDEKELQKKLFQAQIDLAKKLNLPLIVHCRDDRSKNPENSEAWDEVLKMVGTHPTILHCYSGLSQTTNYVLRATNLLVSFAATITYPKNEYLREAAKLLPLEKIVLETDCPFLPPQSKRGQRNEPQAVKEIAQLIADLKNISLEEVANQTTKNAESILKLS</sequence>
<dbReference type="SUPFAM" id="SSF51556">
    <property type="entry name" value="Metallo-dependent hydrolases"/>
    <property type="match status" value="1"/>
</dbReference>
<dbReference type="GO" id="GO:0016788">
    <property type="term" value="F:hydrolase activity, acting on ester bonds"/>
    <property type="evidence" value="ECO:0007669"/>
    <property type="project" value="InterPro"/>
</dbReference>
<dbReference type="PANTHER" id="PTHR46124">
    <property type="entry name" value="D-AMINOACYL-TRNA DEACYLASE"/>
    <property type="match status" value="1"/>
</dbReference>
<feature type="binding site" evidence="3">
    <location>
        <position position="6"/>
    </location>
    <ligand>
        <name>a divalent metal cation</name>
        <dbReference type="ChEBI" id="CHEBI:60240"/>
        <label>1</label>
    </ligand>
</feature>
<dbReference type="PANTHER" id="PTHR46124:SF2">
    <property type="entry name" value="D-AMINOACYL-TRNA DEACYLASE"/>
    <property type="match status" value="1"/>
</dbReference>
<evidence type="ECO:0000256" key="1">
    <source>
        <dbReference type="ARBA" id="ARBA00022723"/>
    </source>
</evidence>
<accession>A0A1F5KSH0</accession>
<dbReference type="STRING" id="1797785.A3B45_02445"/>
<protein>
    <recommendedName>
        <fullName evidence="6">Hydrolase TatD</fullName>
    </recommendedName>
</protein>
<gene>
    <name evidence="4" type="ORF">A3B45_02445</name>
</gene>
<dbReference type="PROSITE" id="PS01091">
    <property type="entry name" value="TATD_3"/>
    <property type="match status" value="1"/>
</dbReference>
<dbReference type="GO" id="GO:0046872">
    <property type="term" value="F:metal ion binding"/>
    <property type="evidence" value="ECO:0007669"/>
    <property type="project" value="UniProtKB-KW"/>
</dbReference>
<evidence type="ECO:0000313" key="4">
    <source>
        <dbReference type="EMBL" id="OGE43866.1"/>
    </source>
</evidence>
<comment type="caution">
    <text evidence="4">The sequence shown here is derived from an EMBL/GenBank/DDBJ whole genome shotgun (WGS) entry which is preliminary data.</text>
</comment>
<dbReference type="InterPro" id="IPR001130">
    <property type="entry name" value="TatD-like"/>
</dbReference>
<dbReference type="InterPro" id="IPR032466">
    <property type="entry name" value="Metal_Hydrolase"/>
</dbReference>
<organism evidence="4 5">
    <name type="scientific">Candidatus Daviesbacteria bacterium RIFCSPLOWO2_01_FULL_39_12</name>
    <dbReference type="NCBI Taxonomy" id="1797785"/>
    <lineage>
        <taxon>Bacteria</taxon>
        <taxon>Candidatus Daviesiibacteriota</taxon>
    </lineage>
</organism>
<dbReference type="Pfam" id="PF01026">
    <property type="entry name" value="TatD_DNase"/>
    <property type="match status" value="1"/>
</dbReference>
<dbReference type="EMBL" id="MFDM01000011">
    <property type="protein sequence ID" value="OGE43866.1"/>
    <property type="molecule type" value="Genomic_DNA"/>
</dbReference>
<feature type="binding site" evidence="3">
    <location>
        <position position="111"/>
    </location>
    <ligand>
        <name>a divalent metal cation</name>
        <dbReference type="ChEBI" id="CHEBI:60240"/>
        <label>1</label>
    </ligand>
</feature>
<dbReference type="AlphaFoldDB" id="A0A1F5KSH0"/>
<name>A0A1F5KSH0_9BACT</name>
<dbReference type="NCBIfam" id="TIGR00010">
    <property type="entry name" value="YchF/TatD family DNA exonuclease"/>
    <property type="match status" value="1"/>
</dbReference>
<feature type="binding site" evidence="3">
    <location>
        <position position="8"/>
    </location>
    <ligand>
        <name>a divalent metal cation</name>
        <dbReference type="ChEBI" id="CHEBI:60240"/>
        <label>1</label>
    </ligand>
</feature>
<keyword evidence="1 3" id="KW-0479">Metal-binding</keyword>
<dbReference type="CDD" id="cd01310">
    <property type="entry name" value="TatD_DNAse"/>
    <property type="match status" value="1"/>
</dbReference>